<dbReference type="FunFam" id="1.10.132.60:FF:000007">
    <property type="entry name" value="DNA polymerase"/>
    <property type="match status" value="1"/>
</dbReference>
<dbReference type="GO" id="GO:0051539">
    <property type="term" value="F:4 iron, 4 sulfur cluster binding"/>
    <property type="evidence" value="ECO:0007669"/>
    <property type="project" value="UniProtKB-KW"/>
</dbReference>
<comment type="catalytic activity">
    <reaction evidence="18 20">
        <text>DNA(n) + a 2'-deoxyribonucleoside 5'-triphosphate = DNA(n+1) + diphosphate</text>
        <dbReference type="Rhea" id="RHEA:22508"/>
        <dbReference type="Rhea" id="RHEA-COMP:17339"/>
        <dbReference type="Rhea" id="RHEA-COMP:17340"/>
        <dbReference type="ChEBI" id="CHEBI:33019"/>
        <dbReference type="ChEBI" id="CHEBI:61560"/>
        <dbReference type="ChEBI" id="CHEBI:173112"/>
        <dbReference type="EC" id="2.7.7.7"/>
    </reaction>
</comment>
<evidence type="ECO:0000256" key="16">
    <source>
        <dbReference type="ARBA" id="ARBA00023204"/>
    </source>
</evidence>
<dbReference type="Pfam" id="PF03104">
    <property type="entry name" value="DNA_pol_B_exo1"/>
    <property type="match status" value="1"/>
</dbReference>
<keyword evidence="9" id="KW-0227">DNA damage</keyword>
<keyword evidence="13 20" id="KW-0408">Iron</keyword>
<reference evidence="26 27" key="1">
    <citation type="submission" date="2014-04" db="EMBL/GenBank/DDBJ databases">
        <title>Evolutionary Origins and Diversification of the Mycorrhizal Mutualists.</title>
        <authorList>
            <consortium name="DOE Joint Genome Institute"/>
            <consortium name="Mycorrhizal Genomics Consortium"/>
            <person name="Kohler A."/>
            <person name="Kuo A."/>
            <person name="Nagy L.G."/>
            <person name="Floudas D."/>
            <person name="Copeland A."/>
            <person name="Barry K.W."/>
            <person name="Cichocki N."/>
            <person name="Veneault-Fourrey C."/>
            <person name="LaButti K."/>
            <person name="Lindquist E.A."/>
            <person name="Lipzen A."/>
            <person name="Lundell T."/>
            <person name="Morin E."/>
            <person name="Murat C."/>
            <person name="Riley R."/>
            <person name="Ohm R."/>
            <person name="Sun H."/>
            <person name="Tunlid A."/>
            <person name="Henrissat B."/>
            <person name="Grigoriev I.V."/>
            <person name="Hibbett D.S."/>
            <person name="Martin F."/>
        </authorList>
    </citation>
    <scope>NUCLEOTIDE SEQUENCE [LARGE SCALE GENOMIC DNA]</scope>
    <source>
        <strain evidence="26 27">Koide BX008</strain>
    </source>
</reference>
<keyword evidence="16" id="KW-0234">DNA repair</keyword>
<dbReference type="OrthoDB" id="2414538at2759"/>
<dbReference type="GO" id="GO:0008270">
    <property type="term" value="F:zinc ion binding"/>
    <property type="evidence" value="ECO:0007669"/>
    <property type="project" value="UniProtKB-KW"/>
</dbReference>
<keyword evidence="17 20" id="KW-0539">Nucleus</keyword>
<evidence type="ECO:0000256" key="4">
    <source>
        <dbReference type="ARBA" id="ARBA00022485"/>
    </source>
</evidence>
<organism evidence="26 27">
    <name type="scientific">Amanita muscaria (strain Koide BX008)</name>
    <dbReference type="NCBI Taxonomy" id="946122"/>
    <lineage>
        <taxon>Eukaryota</taxon>
        <taxon>Fungi</taxon>
        <taxon>Dikarya</taxon>
        <taxon>Basidiomycota</taxon>
        <taxon>Agaricomycotina</taxon>
        <taxon>Agaricomycetes</taxon>
        <taxon>Agaricomycetidae</taxon>
        <taxon>Agaricales</taxon>
        <taxon>Pluteineae</taxon>
        <taxon>Amanitaceae</taxon>
        <taxon>Amanita</taxon>
    </lineage>
</organism>
<dbReference type="Pfam" id="PF00136">
    <property type="entry name" value="DNA_pol_B"/>
    <property type="match status" value="1"/>
</dbReference>
<dbReference type="GO" id="GO:0005634">
    <property type="term" value="C:nucleus"/>
    <property type="evidence" value="ECO:0007669"/>
    <property type="project" value="UniProtKB-SubCell"/>
</dbReference>
<dbReference type="InterPro" id="IPR006172">
    <property type="entry name" value="DNA-dir_DNA_pol_B"/>
</dbReference>
<evidence type="ECO:0000256" key="3">
    <source>
        <dbReference type="ARBA" id="ARBA00005755"/>
    </source>
</evidence>
<keyword evidence="10 20" id="KW-0863">Zinc-finger</keyword>
<dbReference type="CDD" id="cd05778">
    <property type="entry name" value="DNA_polB_zeta_exo"/>
    <property type="match status" value="1"/>
</dbReference>
<evidence type="ECO:0000259" key="24">
    <source>
        <dbReference type="Pfam" id="PF14260"/>
    </source>
</evidence>
<dbReference type="InterPro" id="IPR036397">
    <property type="entry name" value="RNaseH_sf"/>
</dbReference>
<dbReference type="InterPro" id="IPR017964">
    <property type="entry name" value="DNA-dir_DNA_pol_B_CS"/>
</dbReference>
<evidence type="ECO:0000256" key="19">
    <source>
        <dbReference type="ARBA" id="ARBA00066055"/>
    </source>
</evidence>
<dbReference type="EC" id="2.7.7.7" evidence="20"/>
<dbReference type="HOGENOM" id="CLU_000203_3_1_1"/>
<evidence type="ECO:0000256" key="1">
    <source>
        <dbReference type="ARBA" id="ARBA00001966"/>
    </source>
</evidence>
<evidence type="ECO:0000256" key="12">
    <source>
        <dbReference type="ARBA" id="ARBA00022932"/>
    </source>
</evidence>
<evidence type="ECO:0000256" key="11">
    <source>
        <dbReference type="ARBA" id="ARBA00022833"/>
    </source>
</evidence>
<dbReference type="PROSITE" id="PS00116">
    <property type="entry name" value="DNA_POLYMERASE_B"/>
    <property type="match status" value="1"/>
</dbReference>
<gene>
    <name evidence="26" type="ORF">M378DRAFT_183400</name>
</gene>
<keyword evidence="8 20" id="KW-0479">Metal-binding</keyword>
<dbReference type="GO" id="GO:0000166">
    <property type="term" value="F:nucleotide binding"/>
    <property type="evidence" value="ECO:0007669"/>
    <property type="project" value="InterPro"/>
</dbReference>
<dbReference type="Pfam" id="PF24055">
    <property type="entry name" value="POL3_N"/>
    <property type="match status" value="1"/>
</dbReference>
<feature type="domain" description="DNA polymerase delta/zeta catalytic subunit N-terminal" evidence="25">
    <location>
        <begin position="57"/>
        <end position="156"/>
    </location>
</feature>
<name>A0A0C2T4I6_AMAMK</name>
<dbReference type="GO" id="GO:0003887">
    <property type="term" value="F:DNA-directed DNA polymerase activity"/>
    <property type="evidence" value="ECO:0007669"/>
    <property type="project" value="UniProtKB-KW"/>
</dbReference>
<evidence type="ECO:0000256" key="10">
    <source>
        <dbReference type="ARBA" id="ARBA00022771"/>
    </source>
</evidence>
<dbReference type="PANTHER" id="PTHR45812">
    <property type="entry name" value="DNA POLYMERASE ZETA CATALYTIC SUBUNIT"/>
    <property type="match status" value="1"/>
</dbReference>
<dbReference type="GO" id="GO:0006260">
    <property type="term" value="P:DNA replication"/>
    <property type="evidence" value="ECO:0007669"/>
    <property type="project" value="UniProtKB-KW"/>
</dbReference>
<dbReference type="SUPFAM" id="SSF56672">
    <property type="entry name" value="DNA/RNA polymerases"/>
    <property type="match status" value="1"/>
</dbReference>
<feature type="domain" description="DNA-directed DNA polymerase family B exonuclease" evidence="23">
    <location>
        <begin position="659"/>
        <end position="825"/>
    </location>
</feature>
<evidence type="ECO:0000256" key="7">
    <source>
        <dbReference type="ARBA" id="ARBA00022705"/>
    </source>
</evidence>
<evidence type="ECO:0000256" key="2">
    <source>
        <dbReference type="ARBA" id="ARBA00004123"/>
    </source>
</evidence>
<dbReference type="InterPro" id="IPR030559">
    <property type="entry name" value="PolZ_Rev3"/>
</dbReference>
<dbReference type="FunCoup" id="A0A0C2T4I6">
    <property type="interactions" value="349"/>
</dbReference>
<dbReference type="Proteomes" id="UP000054549">
    <property type="component" value="Unassembled WGS sequence"/>
</dbReference>
<comment type="subcellular location">
    <subcellularLocation>
        <location evidence="2 20">Nucleus</location>
    </subcellularLocation>
</comment>
<keyword evidence="11 20" id="KW-0862">Zinc</keyword>
<dbReference type="FunFam" id="1.10.287.690:FF:000002">
    <property type="entry name" value="DNA polymerase zeta"/>
    <property type="match status" value="1"/>
</dbReference>
<proteinExistence type="inferred from homology"/>
<evidence type="ECO:0000256" key="5">
    <source>
        <dbReference type="ARBA" id="ARBA00022679"/>
    </source>
</evidence>
<dbReference type="EMBL" id="KN818223">
    <property type="protein sequence ID" value="KIL70820.1"/>
    <property type="molecule type" value="Genomic_DNA"/>
</dbReference>
<evidence type="ECO:0000256" key="17">
    <source>
        <dbReference type="ARBA" id="ARBA00023242"/>
    </source>
</evidence>
<dbReference type="GO" id="GO:0000724">
    <property type="term" value="P:double-strand break repair via homologous recombination"/>
    <property type="evidence" value="ECO:0007669"/>
    <property type="project" value="TreeGrafter"/>
</dbReference>
<protein>
    <recommendedName>
        <fullName evidence="20">DNA polymerase</fullName>
        <ecNumber evidence="20">2.7.7.7</ecNumber>
    </recommendedName>
</protein>
<keyword evidence="6 20" id="KW-0548">Nucleotidyltransferase</keyword>
<dbReference type="InterPro" id="IPR043502">
    <property type="entry name" value="DNA/RNA_pol_sf"/>
</dbReference>
<dbReference type="PRINTS" id="PR00106">
    <property type="entry name" value="DNAPOLB"/>
</dbReference>
<dbReference type="InterPro" id="IPR006133">
    <property type="entry name" value="DNA-dir_DNA_pol_B_exonuc"/>
</dbReference>
<dbReference type="STRING" id="946122.A0A0C2T4I6"/>
<dbReference type="InterPro" id="IPR056435">
    <property type="entry name" value="DPOD/Z_N"/>
</dbReference>
<evidence type="ECO:0000259" key="22">
    <source>
        <dbReference type="Pfam" id="PF00136"/>
    </source>
</evidence>
<feature type="region of interest" description="Disordered" evidence="21">
    <location>
        <begin position="636"/>
        <end position="657"/>
    </location>
</feature>
<comment type="subunit">
    <text evidence="19">Forms DNA polymerase zeta with REV7.</text>
</comment>
<keyword evidence="4 20" id="KW-0004">4Fe-4S</keyword>
<feature type="region of interest" description="Disordered" evidence="21">
    <location>
        <begin position="284"/>
        <end position="312"/>
    </location>
</feature>
<dbReference type="Gene3D" id="1.10.287.690">
    <property type="entry name" value="Helix hairpin bin"/>
    <property type="match status" value="1"/>
</dbReference>
<keyword evidence="14 20" id="KW-0411">Iron-sulfur</keyword>
<evidence type="ECO:0000256" key="20">
    <source>
        <dbReference type="RuleBase" id="RU000442"/>
    </source>
</evidence>
<dbReference type="Gene3D" id="3.30.342.10">
    <property type="entry name" value="DNA Polymerase, chain B, domain 1"/>
    <property type="match status" value="1"/>
</dbReference>
<feature type="domain" description="DNA-directed DNA polymerase family B multifunctional" evidence="22">
    <location>
        <begin position="892"/>
        <end position="1338"/>
    </location>
</feature>
<keyword evidence="5 20" id="KW-0808">Transferase</keyword>
<feature type="region of interest" description="Disordered" evidence="21">
    <location>
        <begin position="408"/>
        <end position="440"/>
    </location>
</feature>
<keyword evidence="15 20" id="KW-0238">DNA-binding</keyword>
<dbReference type="SMART" id="SM00486">
    <property type="entry name" value="POLBc"/>
    <property type="match status" value="1"/>
</dbReference>
<accession>A0A0C2T4I6</accession>
<evidence type="ECO:0000259" key="25">
    <source>
        <dbReference type="Pfam" id="PF24055"/>
    </source>
</evidence>
<dbReference type="CDD" id="cd05534">
    <property type="entry name" value="POLBc_zeta"/>
    <property type="match status" value="1"/>
</dbReference>
<keyword evidence="27" id="KW-1185">Reference proteome</keyword>
<comment type="cofactor">
    <cofactor evidence="1 20">
        <name>[4Fe-4S] cluster</name>
        <dbReference type="ChEBI" id="CHEBI:49883"/>
    </cofactor>
</comment>
<dbReference type="InterPro" id="IPR006134">
    <property type="entry name" value="DNA-dir_DNA_pol_B_multi_dom"/>
</dbReference>
<evidence type="ECO:0000256" key="21">
    <source>
        <dbReference type="SAM" id="MobiDB-lite"/>
    </source>
</evidence>
<dbReference type="InParanoid" id="A0A0C2T4I6"/>
<dbReference type="Gene3D" id="1.10.132.60">
    <property type="entry name" value="DNA polymerase family B, C-terminal domain"/>
    <property type="match status" value="1"/>
</dbReference>
<dbReference type="GO" id="GO:0003677">
    <property type="term" value="F:DNA binding"/>
    <property type="evidence" value="ECO:0007669"/>
    <property type="project" value="UniProtKB-KW"/>
</dbReference>
<evidence type="ECO:0000256" key="8">
    <source>
        <dbReference type="ARBA" id="ARBA00022723"/>
    </source>
</evidence>
<evidence type="ECO:0000256" key="9">
    <source>
        <dbReference type="ARBA" id="ARBA00022763"/>
    </source>
</evidence>
<evidence type="ECO:0000256" key="13">
    <source>
        <dbReference type="ARBA" id="ARBA00023004"/>
    </source>
</evidence>
<evidence type="ECO:0000256" key="14">
    <source>
        <dbReference type="ARBA" id="ARBA00023014"/>
    </source>
</evidence>
<dbReference type="GO" id="GO:0042276">
    <property type="term" value="P:error-prone translesion synthesis"/>
    <property type="evidence" value="ECO:0007669"/>
    <property type="project" value="TreeGrafter"/>
</dbReference>
<dbReference type="Gene3D" id="3.90.1600.10">
    <property type="entry name" value="Palm domain of DNA polymerase"/>
    <property type="match status" value="1"/>
</dbReference>
<dbReference type="SUPFAM" id="SSF53098">
    <property type="entry name" value="Ribonuclease H-like"/>
    <property type="match status" value="1"/>
</dbReference>
<dbReference type="Pfam" id="PF14260">
    <property type="entry name" value="zf-C4pol"/>
    <property type="match status" value="1"/>
</dbReference>
<evidence type="ECO:0000313" key="27">
    <source>
        <dbReference type="Proteomes" id="UP000054549"/>
    </source>
</evidence>
<comment type="similarity">
    <text evidence="3 20">Belongs to the DNA polymerase type-B family.</text>
</comment>
<dbReference type="InterPro" id="IPR025687">
    <property type="entry name" value="Znf-C4pol"/>
</dbReference>
<evidence type="ECO:0000259" key="23">
    <source>
        <dbReference type="Pfam" id="PF03104"/>
    </source>
</evidence>
<keyword evidence="7 20" id="KW-0235">DNA replication</keyword>
<feature type="domain" description="C4-type zinc-finger of DNA polymerase delta" evidence="24">
    <location>
        <begin position="1385"/>
        <end position="1455"/>
    </location>
</feature>
<dbReference type="InterPro" id="IPR012337">
    <property type="entry name" value="RNaseH-like_sf"/>
</dbReference>
<dbReference type="InterPro" id="IPR042087">
    <property type="entry name" value="DNA_pol_B_thumb"/>
</dbReference>
<keyword evidence="12 20" id="KW-0239">DNA-directed DNA polymerase</keyword>
<evidence type="ECO:0000256" key="18">
    <source>
        <dbReference type="ARBA" id="ARBA00049244"/>
    </source>
</evidence>
<sequence length="1475" mass="168036">MAALTTREPQLRVQINQLDYTIEPSGELDKSNLLSAPVIRIYGTSSFGETACVHVHQVYPYFYVEYLGNLDPNNGTFYLAYDWLITCLSNQKVKRYTATLASSLNHAIALSLKRNPDSPRYQYVRAILLVKGVHFYGFHARYSPFLKIYLVDPGVVSRAVTILQSGTVMSSRFRVYESHLSFLLQFMCDFNLYGCGWIDLGEVYLRGDEGLSEDEELLVHPVLTRSPHHRQSRLPLEVDVIAPHILNRWQLHMRNIHHELEIPELQLPTEPLIPSIRELWQDERRRRSAQGLDPSPEMPVDPSKSSRKPGSGWVAEERWLNELRKRIQREKEVRPVVDSPQEWEKWTMTAFESVEALWDREYRTWKSSQHQNSRGTEEPESGNQDVEVQVDSDMLSSQEMAQRLLVAEEEGRGADDGNDYTDGHNEEEELSDQEQQPLQREMRTVSLTHRELSTEEQSSPLEALRPVKRRKIEARDDLDPSSSMRSMQSVRYQPYATAKVINVNSYVYGLPAPTGSDLMESLEFHNLPQQLYREPYYSNISDLSRKTRTYAGSRFCLKGGQGISFLPEWDKTSGHEDQTGNLLLGENGPQILGPWSRGWEYASCPPSVKQTKRWLRSNERNRVTVRRPRSQIEGPTLKNIYGLGSSPGSRDPNIRGNQEMSNLSLEVFATCDDRKTPDPQKDEITAVVYTFQKHESEPMQTGILTLSSGRLNKSQLQYMPIEEAATELDLLNMLVDIVIQLDPDILTGWEVQKSSWGYCNTRAAHYGYEFTELISRAPPGRGTNDYEQWGSLYTSNLKVSGRHVLNAWRIIRSEQSLHSYTLDNVAFHVLRKRVPHFNQSALTRWYHSPVPAHSAALLRYLSSRSRMTLDILNKIEIVSKTAEFARIFGVDFFSVISRGSQFKVESFLFRIGKPENYLLLSPSKSDVGKQNAAECMPLIMEPMSAFYSSPLVVLDFQSLYPSIMIAYNYCYSTCLGRVADFKGRNKFGVVDLDQPPGILNQLKEHIHVAPNGIIYVKPEVRKGLLGRMLVELLETRVMVKQAMKSARDNKPLSRVLDARQLGLKYISNVTYGYTSATFSGRMPAVEIADSIVQSGRETLEKAITVINSTKKWGAQVVYGDTDSVFVHLPGKTREQAFRIGNDIADTITLLNPSPIKLRFEKVYHPCVLLAKKRYVGFKFESPDELVPVFDAKGIETVRRDGVLAQQKMTENCLKILFRSQDLSEIKSYCYRSWAKLMEDKASVQDFIFHKEVKMGTYSDKGLPPPGVMLAAKRMLLDPNDEPQYGERVPYVIVRGPPGSRLVDRAMDPLEFMRDSQLRLDATYYITRVLIPPLERILNLVGADVRQWFSEMPKPLQLDPMMSPRKSKKDSPSKMRINDHFLSTQCLACSAPASDGDLCDSCRSAPQETATVLGYRMQAATHRLVDTHLVCASCVTSTPCEPVECDSVDCPWFFARKKAEKQSPIDIRQINLQLCM</sequence>
<evidence type="ECO:0000313" key="26">
    <source>
        <dbReference type="EMBL" id="KIL70820.1"/>
    </source>
</evidence>
<evidence type="ECO:0000256" key="15">
    <source>
        <dbReference type="ARBA" id="ARBA00023125"/>
    </source>
</evidence>
<dbReference type="GO" id="GO:0016035">
    <property type="term" value="C:zeta DNA polymerase complex"/>
    <property type="evidence" value="ECO:0007669"/>
    <property type="project" value="InterPro"/>
</dbReference>
<dbReference type="InterPro" id="IPR023211">
    <property type="entry name" value="DNA_pol_palm_dom_sf"/>
</dbReference>
<dbReference type="Gene3D" id="3.30.420.10">
    <property type="entry name" value="Ribonuclease H-like superfamily/Ribonuclease H"/>
    <property type="match status" value="1"/>
</dbReference>
<evidence type="ECO:0000256" key="6">
    <source>
        <dbReference type="ARBA" id="ARBA00022695"/>
    </source>
</evidence>
<dbReference type="PANTHER" id="PTHR45812:SF1">
    <property type="entry name" value="DNA POLYMERASE ZETA CATALYTIC SUBUNIT"/>
    <property type="match status" value="1"/>
</dbReference>